<dbReference type="Proteomes" id="UP000272155">
    <property type="component" value="Segment"/>
</dbReference>
<keyword evidence="2" id="KW-1185">Reference proteome</keyword>
<proteinExistence type="predicted"/>
<dbReference type="OrthoDB" id="21198at10239"/>
<reference evidence="1 2" key="1">
    <citation type="submission" date="2012-11" db="EMBL/GenBank/DDBJ databases">
        <title>Complete genome sequence of a novel phiKZ-like Vibrio phage.</title>
        <authorList>
            <person name="Luo Z."/>
            <person name="Yu Y."/>
        </authorList>
    </citation>
    <scope>NUCLEOTIDE SEQUENCE [LARGE SCALE GENOMIC DNA]</scope>
</reference>
<evidence type="ECO:0000313" key="2">
    <source>
        <dbReference type="Proteomes" id="UP000272155"/>
    </source>
</evidence>
<sequence>MIFVLWFVASAANAAYLTLDDSSSKQWEYHPTNEAYSFTFHYQVNSSVSMTLRCQPLIENAEFTLLIDGEERKVVRIFGYDHRTDLAQSMDLTLEGFVYGDFAHIFAQYETIWLIGEDGREIVTFDNQNRMAANELFSFRKQCRLVVPSKK</sequence>
<dbReference type="EMBL" id="KC131130">
    <property type="protein sequence ID" value="AGB07144.1"/>
    <property type="molecule type" value="Genomic_DNA"/>
</dbReference>
<evidence type="ECO:0000313" key="1">
    <source>
        <dbReference type="EMBL" id="AGB07144.1"/>
    </source>
</evidence>
<accession>V9LZ94</accession>
<dbReference type="KEGG" id="vg:40102906"/>
<dbReference type="GeneID" id="40102906"/>
<name>V9LZ94_9CAUD</name>
<dbReference type="RefSeq" id="YP_009626006.1">
    <property type="nucleotide sequence ID" value="NC_042136.1"/>
</dbReference>
<organism evidence="1 2">
    <name type="scientific">Vibrio phage VP4B</name>
    <dbReference type="NCBI Taxonomy" id="1262540"/>
    <lineage>
        <taxon>Viruses</taxon>
        <taxon>Duplodnaviria</taxon>
        <taxon>Heunggongvirae</taxon>
        <taxon>Uroviricota</taxon>
        <taxon>Caudoviricetes</taxon>
        <taxon>Chimalliviridae</taxon>
        <taxon>Gorgonvirinae</taxon>
        <taxon>Tidunavirus</taxon>
        <taxon>Tidunavirus VP4B</taxon>
    </lineage>
</organism>
<protein>
    <submittedName>
        <fullName evidence="1">Uncharacterized protein</fullName>
    </submittedName>
</protein>